<dbReference type="GO" id="GO:0061499">
    <property type="term" value="C:outer plaque of mitotic spindle pole body"/>
    <property type="evidence" value="ECO:0007669"/>
    <property type="project" value="TreeGrafter"/>
</dbReference>
<dbReference type="Gene3D" id="3.80.10.10">
    <property type="entry name" value="Ribonuclease Inhibitor"/>
    <property type="match status" value="3"/>
</dbReference>
<dbReference type="InterPro" id="IPR001611">
    <property type="entry name" value="Leu-rich_rpt"/>
</dbReference>
<dbReference type="GO" id="GO:0031028">
    <property type="term" value="P:septation initiation signaling"/>
    <property type="evidence" value="ECO:0007669"/>
    <property type="project" value="TreeGrafter"/>
</dbReference>
<dbReference type="Proteomes" id="UP000094801">
    <property type="component" value="Unassembled WGS sequence"/>
</dbReference>
<keyword evidence="2" id="KW-0677">Repeat</keyword>
<dbReference type="AlphaFoldDB" id="A0A1E4SW91"/>
<evidence type="ECO:0000256" key="3">
    <source>
        <dbReference type="SAM" id="MobiDB-lite"/>
    </source>
</evidence>
<keyword evidence="5" id="KW-1185">Reference proteome</keyword>
<feature type="region of interest" description="Disordered" evidence="3">
    <location>
        <begin position="561"/>
        <end position="581"/>
    </location>
</feature>
<dbReference type="PANTHER" id="PTHR47566">
    <property type="match status" value="1"/>
</dbReference>
<sequence>MSDDMVDKYILSTNNHLGNLNSPSPKGKLINKNESPDTKQLIDNFESLSIKGDLKFNATNQNSPKSNTVSTDDCFPLQSTKEPSQRLQSGRYIINKDFNEKSPERNQESVTKEEPLNLWVPDVLRDQHWPDPELSSRSSQYTTTYQSTKIGATSSVVTSANPYLSFSAGSSTMIQNDISDAKNEAEWRKYQSSKFNQQLKLSNVKLAPLDDSQLFVPDTFANKQKPRNKSTESFVPSSPLKLFGSKQDTYTTQKFTDIMSRLEHNDPYNAQNGNQEAGNNVEDDGDERIHNLVRDSDAVFDNLINKNQNIMNGTRLTNNDSSLTYSEDLTSDTDAFSASKHNKDVNGTTDAFVEQGEYLFDNLKAKMGHAIAKDANLVDDSDYMTEDSENDDDSLNKYTQYEDDESESYGTNANSPTPSSSNPDVTASLSLLKQQLNLNSAKKKDVSKTVSTPKIVGPGFSETPKPVSEKKAKGLMFIPGEKYKDKVFDKKLQRYVSIESKMPAQSSLEHGQADDTEIMYEFDALDQISDLNETEDKSSGILRKSFIGNDYRKQSNEVSFKLPNDHHHSNLQPDESIGVDRDDSQLDLTQDLSFSQSNKVLVSAITETYPSADWNLIEKLDISDKVLDKLRDLDKFTPAVRYLEASNNSISHSDGIPSTIQVLKLNNNQFSSLSSFDFADLHILKLDFNFIENLNCLANLYNLTKLSLVGNKVTNLDGLRKLKMLTSLDLSDNKLKGKLDFRDYDLEFLQDLKLDDNKLVSIQGVETLRGLVSLSADRNCITSFTCDSTSNSLKSLSLISNNLSFLDVSNISTLRILKVDSNPLSQLHGLSWQIEKVNMRSQPNSVLVNQIIEESSKSKKFTSLNLTGGSLSFLSFHYDSQFSNVRRLNISAMNLETLPANFSAVFPLLEILNLNFNKLKDLHGLEGLRFLRELTLLSNSLSDVRSIATNSRSFRKTLKLIDLRVNPVNKGFYPYVFYDSDGAVGMDMSDAEIIDEATTLNLRDYEDIEAFSVEFSKLYEEHSLKHWDDKNARFVKQSLVGNQQMMKGKKVYERGLIVWFENINYLDGLRIDSNRRLRERELYTRENGL</sequence>
<feature type="region of interest" description="Disordered" evidence="3">
    <location>
        <begin position="401"/>
        <end position="425"/>
    </location>
</feature>
<evidence type="ECO:0000313" key="4">
    <source>
        <dbReference type="EMBL" id="ODV83776.1"/>
    </source>
</evidence>
<gene>
    <name evidence="4" type="ORF">CANARDRAFT_29760</name>
</gene>
<feature type="compositionally biased region" description="Low complexity" evidence="3">
    <location>
        <begin position="411"/>
        <end position="425"/>
    </location>
</feature>
<evidence type="ECO:0008006" key="6">
    <source>
        <dbReference type="Google" id="ProtNLM"/>
    </source>
</evidence>
<reference evidence="5" key="1">
    <citation type="submission" date="2016-04" db="EMBL/GenBank/DDBJ databases">
        <title>Comparative genomics of biotechnologically important yeasts.</title>
        <authorList>
            <consortium name="DOE Joint Genome Institute"/>
            <person name="Riley R."/>
            <person name="Haridas S."/>
            <person name="Wolfe K.H."/>
            <person name="Lopes M.R."/>
            <person name="Hittinger C.T."/>
            <person name="Goker M."/>
            <person name="Salamov A."/>
            <person name="Wisecaver J."/>
            <person name="Long T.M."/>
            <person name="Aerts A.L."/>
            <person name="Barry K."/>
            <person name="Choi C."/>
            <person name="Clum A."/>
            <person name="Coughlan A.Y."/>
            <person name="Deshpande S."/>
            <person name="Douglass A.P."/>
            <person name="Hanson S.J."/>
            <person name="Klenk H.-P."/>
            <person name="Labutti K."/>
            <person name="Lapidus A."/>
            <person name="Lindquist E."/>
            <person name="Lipzen A."/>
            <person name="Meier-Kolthoff J.P."/>
            <person name="Ohm R.A."/>
            <person name="Otillar R.P."/>
            <person name="Pangilinan J."/>
            <person name="Peng Y."/>
            <person name="Rokas A."/>
            <person name="Rosa C.A."/>
            <person name="Scheuner C."/>
            <person name="Sibirny A.A."/>
            <person name="Slot J.C."/>
            <person name="Stielow J.B."/>
            <person name="Sun H."/>
            <person name="Kurtzman C.P."/>
            <person name="Blackwell M."/>
            <person name="Grigoriev I.V."/>
            <person name="Jeffries T.W."/>
        </authorList>
    </citation>
    <scope>NUCLEOTIDE SEQUENCE [LARGE SCALE GENOMIC DNA]</scope>
    <source>
        <strain evidence="5">NRRL YB-2248</strain>
    </source>
</reference>
<evidence type="ECO:0000313" key="5">
    <source>
        <dbReference type="Proteomes" id="UP000094801"/>
    </source>
</evidence>
<organism evidence="4 5">
    <name type="scientific">[Candida] arabinofermentans NRRL YB-2248</name>
    <dbReference type="NCBI Taxonomy" id="983967"/>
    <lineage>
        <taxon>Eukaryota</taxon>
        <taxon>Fungi</taxon>
        <taxon>Dikarya</taxon>
        <taxon>Ascomycota</taxon>
        <taxon>Saccharomycotina</taxon>
        <taxon>Pichiomycetes</taxon>
        <taxon>Pichiales</taxon>
        <taxon>Pichiaceae</taxon>
        <taxon>Ogataea</taxon>
        <taxon>Ogataea/Candida clade</taxon>
    </lineage>
</organism>
<protein>
    <recommendedName>
        <fullName evidence="6">Septation initiation network scaffold protein cdc11</fullName>
    </recommendedName>
</protein>
<dbReference type="STRING" id="983967.A0A1E4SW91"/>
<evidence type="ECO:0000256" key="2">
    <source>
        <dbReference type="ARBA" id="ARBA00022737"/>
    </source>
</evidence>
<dbReference type="SUPFAM" id="SSF52058">
    <property type="entry name" value="L domain-like"/>
    <property type="match status" value="1"/>
</dbReference>
<dbReference type="InterPro" id="IPR032675">
    <property type="entry name" value="LRR_dom_sf"/>
</dbReference>
<dbReference type="PROSITE" id="PS51450">
    <property type="entry name" value="LRR"/>
    <property type="match status" value="3"/>
</dbReference>
<dbReference type="EMBL" id="KV453861">
    <property type="protein sequence ID" value="ODV83776.1"/>
    <property type="molecule type" value="Genomic_DNA"/>
</dbReference>
<name>A0A1E4SW91_9ASCO</name>
<dbReference type="OrthoDB" id="7451790at2759"/>
<proteinExistence type="predicted"/>
<dbReference type="InterPro" id="IPR052574">
    <property type="entry name" value="CDIRP"/>
</dbReference>
<feature type="region of interest" description="Disordered" evidence="3">
    <location>
        <begin position="56"/>
        <end position="85"/>
    </location>
</feature>
<dbReference type="GO" id="GO:0035591">
    <property type="term" value="F:signaling adaptor activity"/>
    <property type="evidence" value="ECO:0007669"/>
    <property type="project" value="TreeGrafter"/>
</dbReference>
<feature type="compositionally biased region" description="Polar residues" evidence="3">
    <location>
        <begin position="57"/>
        <end position="85"/>
    </location>
</feature>
<feature type="region of interest" description="Disordered" evidence="3">
    <location>
        <begin position="440"/>
        <end position="468"/>
    </location>
</feature>
<evidence type="ECO:0000256" key="1">
    <source>
        <dbReference type="ARBA" id="ARBA00022614"/>
    </source>
</evidence>
<dbReference type="GO" id="GO:1902412">
    <property type="term" value="P:regulation of mitotic cytokinesis"/>
    <property type="evidence" value="ECO:0007669"/>
    <property type="project" value="TreeGrafter"/>
</dbReference>
<dbReference type="PANTHER" id="PTHR47566:SF1">
    <property type="entry name" value="PROTEIN NUD1"/>
    <property type="match status" value="1"/>
</dbReference>
<keyword evidence="1" id="KW-0433">Leucine-rich repeat</keyword>
<accession>A0A1E4SW91</accession>